<evidence type="ECO:0000256" key="4">
    <source>
        <dbReference type="SAM" id="SignalP"/>
    </source>
</evidence>
<dbReference type="AlphaFoldDB" id="A0A4Q2SUH7"/>
<dbReference type="InterPro" id="IPR011049">
    <property type="entry name" value="Serralysin-like_metalloprot_C"/>
</dbReference>
<dbReference type="GO" id="GO:0005576">
    <property type="term" value="C:extracellular region"/>
    <property type="evidence" value="ECO:0007669"/>
    <property type="project" value="UniProtKB-SubCell"/>
</dbReference>
<accession>A0A4Q2SUH7</accession>
<reference evidence="5 6" key="1">
    <citation type="submission" date="2019-01" db="EMBL/GenBank/DDBJ databases">
        <title>Novel species of Nocardioides.</title>
        <authorList>
            <person name="Liu Q."/>
            <person name="X Y.-H."/>
        </authorList>
    </citation>
    <scope>NUCLEOTIDE SEQUENCE [LARGE SCALE GENOMIC DNA]</scope>
    <source>
        <strain evidence="5 6">HLT2-9</strain>
    </source>
</reference>
<dbReference type="RefSeq" id="WP_129427468.1">
    <property type="nucleotide sequence ID" value="NZ_SDWV01000013.1"/>
</dbReference>
<dbReference type="SUPFAM" id="SSF51120">
    <property type="entry name" value="beta-Roll"/>
    <property type="match status" value="3"/>
</dbReference>
<name>A0A4Q2SUH7_9ACTN</name>
<dbReference type="InterPro" id="IPR050557">
    <property type="entry name" value="RTX_toxin/Mannuronan_C5-epim"/>
</dbReference>
<dbReference type="InterPro" id="IPR001343">
    <property type="entry name" value="Hemolysn_Ca-bd"/>
</dbReference>
<dbReference type="EMBL" id="SDWV01000013">
    <property type="protein sequence ID" value="RYC09625.1"/>
    <property type="molecule type" value="Genomic_DNA"/>
</dbReference>
<comment type="subcellular location">
    <subcellularLocation>
        <location evidence="1">Secreted</location>
    </subcellularLocation>
</comment>
<evidence type="ECO:0000313" key="6">
    <source>
        <dbReference type="Proteomes" id="UP000291101"/>
    </source>
</evidence>
<organism evidence="5 6">
    <name type="scientific">Nocardioides zhouii</name>
    <dbReference type="NCBI Taxonomy" id="1168729"/>
    <lineage>
        <taxon>Bacteria</taxon>
        <taxon>Bacillati</taxon>
        <taxon>Actinomycetota</taxon>
        <taxon>Actinomycetes</taxon>
        <taxon>Propionibacteriales</taxon>
        <taxon>Nocardioidaceae</taxon>
        <taxon>Nocardioides</taxon>
    </lineage>
</organism>
<feature type="chain" id="PRO_5039223820" evidence="4">
    <location>
        <begin position="28"/>
        <end position="424"/>
    </location>
</feature>
<dbReference type="PROSITE" id="PS00330">
    <property type="entry name" value="HEMOLYSIN_CALCIUM"/>
    <property type="match status" value="1"/>
</dbReference>
<dbReference type="InterPro" id="IPR018511">
    <property type="entry name" value="Hemolysin-typ_Ca-bd_CS"/>
</dbReference>
<proteinExistence type="predicted"/>
<dbReference type="GO" id="GO:0005509">
    <property type="term" value="F:calcium ion binding"/>
    <property type="evidence" value="ECO:0007669"/>
    <property type="project" value="InterPro"/>
</dbReference>
<protein>
    <submittedName>
        <fullName evidence="5">Calcium-binding protein</fullName>
    </submittedName>
</protein>
<dbReference type="OrthoDB" id="3776809at2"/>
<evidence type="ECO:0000313" key="5">
    <source>
        <dbReference type="EMBL" id="RYC09625.1"/>
    </source>
</evidence>
<dbReference type="PRINTS" id="PR00313">
    <property type="entry name" value="CABNDNGRPT"/>
</dbReference>
<dbReference type="Gene3D" id="2.150.10.10">
    <property type="entry name" value="Serralysin-like metalloprotease, C-terminal"/>
    <property type="match status" value="4"/>
</dbReference>
<evidence type="ECO:0000256" key="1">
    <source>
        <dbReference type="ARBA" id="ARBA00004613"/>
    </source>
</evidence>
<comment type="caution">
    <text evidence="5">The sequence shown here is derived from an EMBL/GenBank/DDBJ whole genome shotgun (WGS) entry which is preliminary data.</text>
</comment>
<dbReference type="PANTHER" id="PTHR38340">
    <property type="entry name" value="S-LAYER PROTEIN"/>
    <property type="match status" value="1"/>
</dbReference>
<dbReference type="PANTHER" id="PTHR38340:SF1">
    <property type="entry name" value="S-LAYER PROTEIN"/>
    <property type="match status" value="1"/>
</dbReference>
<feature type="region of interest" description="Disordered" evidence="3">
    <location>
        <begin position="261"/>
        <end position="283"/>
    </location>
</feature>
<feature type="signal peptide" evidence="4">
    <location>
        <begin position="1"/>
        <end position="27"/>
    </location>
</feature>
<evidence type="ECO:0000256" key="3">
    <source>
        <dbReference type="SAM" id="MobiDB-lite"/>
    </source>
</evidence>
<keyword evidence="2" id="KW-0964">Secreted</keyword>
<keyword evidence="4" id="KW-0732">Signal</keyword>
<dbReference type="Proteomes" id="UP000291101">
    <property type="component" value="Unassembled WGS sequence"/>
</dbReference>
<gene>
    <name evidence="5" type="ORF">EUA94_13840</name>
</gene>
<dbReference type="Pfam" id="PF00353">
    <property type="entry name" value="HemolysinCabind"/>
    <property type="match status" value="5"/>
</dbReference>
<evidence type="ECO:0000256" key="2">
    <source>
        <dbReference type="ARBA" id="ARBA00022525"/>
    </source>
</evidence>
<keyword evidence="6" id="KW-1185">Reference proteome</keyword>
<sequence>MSSRTTLDTIVGALALGVTFLSAPAHSAAATCAGVPATIVGTAGGDELVGTAGDDVIAALDGQDTIDAGAGNDLVCGDAGADALVGGDGNDRLYGGTNGLVPLFESEPESRGDTLVPGPGDDLVDVGVNTVLRDDGWNSPDTVDYSASASGVVVDLVSGVATGEGNDIVVVAQPEPAYGAVVELLGSGHPDHLLGTEGPDQLVGNGAGDRIEGRGGDDLLMNAWDAYEYDAAPGESLDDHFDGGAGDDFLDSTGGTDVLLGGDGADHLRKEGGPGTLDGGAGRDELEVYLGSGRQSLTGGRGRDEVFLDVLDSGARARGVMDHARQRFLVRLAQRSPIRARVLDVERVRMPDGPGRWTYLGTPGDDRVVGGAAYTARGRDGDDVLIGSYADDVLLGGPGRDRVVGGRGDDRCRGEDMVGCEEVR</sequence>